<dbReference type="EMBL" id="PPSX01000050">
    <property type="protein sequence ID" value="RZQ52540.1"/>
    <property type="molecule type" value="Genomic_DNA"/>
</dbReference>
<gene>
    <name evidence="3" type="ORF">C1E23_13560</name>
</gene>
<feature type="domain" description="Amine oxidase" evidence="2">
    <location>
        <begin position="12"/>
        <end position="279"/>
    </location>
</feature>
<evidence type="ECO:0000313" key="4">
    <source>
        <dbReference type="Proteomes" id="UP000291338"/>
    </source>
</evidence>
<evidence type="ECO:0000313" key="3">
    <source>
        <dbReference type="EMBL" id="RZQ52540.1"/>
    </source>
</evidence>
<organism evidence="3 4">
    <name type="scientific">Pseudoalteromonas phenolica</name>
    <dbReference type="NCBI Taxonomy" id="161398"/>
    <lineage>
        <taxon>Bacteria</taxon>
        <taxon>Pseudomonadati</taxon>
        <taxon>Pseudomonadota</taxon>
        <taxon>Gammaproteobacteria</taxon>
        <taxon>Alteromonadales</taxon>
        <taxon>Pseudoalteromonadaceae</taxon>
        <taxon>Pseudoalteromonas</taxon>
    </lineage>
</organism>
<reference evidence="3 4" key="1">
    <citation type="submission" date="2018-01" db="EMBL/GenBank/DDBJ databases">
        <title>Co-occurrence of chitin degradation, pigmentation and bioactivity in marine Pseudoalteromonas.</title>
        <authorList>
            <person name="Paulsen S."/>
            <person name="Gram L."/>
            <person name="Machado H."/>
        </authorList>
    </citation>
    <scope>NUCLEOTIDE SEQUENCE [LARGE SCALE GENOMIC DNA]</scope>
    <source>
        <strain evidence="3 4">S3898</strain>
    </source>
</reference>
<comment type="caution">
    <text evidence="3">The sequence shown here is derived from an EMBL/GenBank/DDBJ whole genome shotgun (WGS) entry which is preliminary data.</text>
</comment>
<name>A0A4Q7IKY7_9GAMM</name>
<dbReference type="Pfam" id="PF01593">
    <property type="entry name" value="Amino_oxidase"/>
    <property type="match status" value="1"/>
</dbReference>
<sequence length="450" mass="50835">MGSCIIVGGGIAGLFASILASEKFDSVTLIEGSEKCGGLLKSWKNKQQISFDFGTHILSETANDEMNAILFKGIYEHPELWNSFDVTKVSNSFSGKIYDEAQFIALHHLTEVDYKLALSELLLAPGRSLDEAKNLYEYAVDNYGPIITNKIFRPLFQKMQQAELEELHPNVHIIFAFNRFILSDTTLSKALKKIDKFDSKLAFSSYYDGLSGAKKFYPKERGIELWVEHLCEQAKEKGVEIRLNTQVAKINSDNNHVTQVVLSNGEELNCSQLIWTIPAIFAIRAAGVDYKSSVKPEFCPMSLHHLVFDSPFLDKNYYSNINEFDCDGFRITLYPNILDKKKSNLHHCTVEVLHSELSGNALSAKLADELKALGYVEKNAQLVQSDEIKVPMGFPKFTNEFVNEKVRQVDLLNDSFKNMTLLGKASKTEFFVYGILQETFDAIKKLAHYE</sequence>
<dbReference type="GO" id="GO:0016491">
    <property type="term" value="F:oxidoreductase activity"/>
    <property type="evidence" value="ECO:0007669"/>
    <property type="project" value="InterPro"/>
</dbReference>
<dbReference type="AlphaFoldDB" id="A0A4Q7IKY7"/>
<dbReference type="RefSeq" id="WP_130256092.1">
    <property type="nucleotide sequence ID" value="NZ_PPSX01000050.1"/>
</dbReference>
<comment type="similarity">
    <text evidence="1">Belongs to the carotenoid/retinoid oxidoreductase family.</text>
</comment>
<dbReference type="PANTHER" id="PTHR43734:SF1">
    <property type="entry name" value="PHYTOENE DESATURASE"/>
    <property type="match status" value="1"/>
</dbReference>
<proteinExistence type="inferred from homology"/>
<evidence type="ECO:0000256" key="1">
    <source>
        <dbReference type="ARBA" id="ARBA00006046"/>
    </source>
</evidence>
<dbReference type="Proteomes" id="UP000291338">
    <property type="component" value="Unassembled WGS sequence"/>
</dbReference>
<dbReference type="Gene3D" id="3.50.50.60">
    <property type="entry name" value="FAD/NAD(P)-binding domain"/>
    <property type="match status" value="1"/>
</dbReference>
<dbReference type="SUPFAM" id="SSF51905">
    <property type="entry name" value="FAD/NAD(P)-binding domain"/>
    <property type="match status" value="1"/>
</dbReference>
<dbReference type="PANTHER" id="PTHR43734">
    <property type="entry name" value="PHYTOENE DESATURASE"/>
    <property type="match status" value="1"/>
</dbReference>
<protein>
    <recommendedName>
        <fullName evidence="2">Amine oxidase domain-containing protein</fullName>
    </recommendedName>
</protein>
<accession>A0A4Q7IKY7</accession>
<dbReference type="InterPro" id="IPR036188">
    <property type="entry name" value="FAD/NAD-bd_sf"/>
</dbReference>
<dbReference type="InterPro" id="IPR002937">
    <property type="entry name" value="Amino_oxidase"/>
</dbReference>
<evidence type="ECO:0000259" key="2">
    <source>
        <dbReference type="Pfam" id="PF01593"/>
    </source>
</evidence>